<dbReference type="PANTHER" id="PTHR30055:SF234">
    <property type="entry name" value="HTH-TYPE TRANSCRIPTIONAL REGULATOR BETI"/>
    <property type="match status" value="1"/>
</dbReference>
<dbReference type="Gene3D" id="1.10.357.10">
    <property type="entry name" value="Tetracycline Repressor, domain 2"/>
    <property type="match status" value="1"/>
</dbReference>
<dbReference type="InterPro" id="IPR001647">
    <property type="entry name" value="HTH_TetR"/>
</dbReference>
<evidence type="ECO:0000313" key="5">
    <source>
        <dbReference type="EMBL" id="CAB4985939.1"/>
    </source>
</evidence>
<sequence length="172" mass="19120">MPSTDNLESSKAEPYLRQMTSFRRTRTAILEGTKSLISVGGLHKATMIDIADTAQVSRATLYNHFRDKDAVLRALLESEVDELFHQAHSLEAIAWRISSDSALATLRRTDPGALAQMLSSAQDELWPRIRAGLESVLPSVPERELALRWLIGQCLHPLSKEEISSQAALLSR</sequence>
<name>A0A6J7N5X4_9ZZZZ</name>
<dbReference type="PRINTS" id="PR00455">
    <property type="entry name" value="HTHTETR"/>
</dbReference>
<protein>
    <submittedName>
        <fullName evidence="5">Unannotated protein</fullName>
    </submittedName>
</protein>
<keyword evidence="2" id="KW-0238">DNA-binding</keyword>
<dbReference type="PROSITE" id="PS01081">
    <property type="entry name" value="HTH_TETR_1"/>
    <property type="match status" value="1"/>
</dbReference>
<evidence type="ECO:0000256" key="2">
    <source>
        <dbReference type="ARBA" id="ARBA00023125"/>
    </source>
</evidence>
<gene>
    <name evidence="5" type="ORF">UFOPK3984_00710</name>
</gene>
<keyword evidence="1" id="KW-0805">Transcription regulation</keyword>
<dbReference type="InterPro" id="IPR023772">
    <property type="entry name" value="DNA-bd_HTH_TetR-type_CS"/>
</dbReference>
<proteinExistence type="predicted"/>
<dbReference type="SUPFAM" id="SSF46689">
    <property type="entry name" value="Homeodomain-like"/>
    <property type="match status" value="1"/>
</dbReference>
<keyword evidence="3" id="KW-0804">Transcription</keyword>
<dbReference type="EMBL" id="CAFBOP010000024">
    <property type="protein sequence ID" value="CAB4985939.1"/>
    <property type="molecule type" value="Genomic_DNA"/>
</dbReference>
<dbReference type="PANTHER" id="PTHR30055">
    <property type="entry name" value="HTH-TYPE TRANSCRIPTIONAL REGULATOR RUTR"/>
    <property type="match status" value="1"/>
</dbReference>
<feature type="domain" description="HTH tetR-type" evidence="4">
    <location>
        <begin position="23"/>
        <end position="83"/>
    </location>
</feature>
<dbReference type="InterPro" id="IPR050109">
    <property type="entry name" value="HTH-type_TetR-like_transc_reg"/>
</dbReference>
<dbReference type="GO" id="GO:0000976">
    <property type="term" value="F:transcription cis-regulatory region binding"/>
    <property type="evidence" value="ECO:0007669"/>
    <property type="project" value="TreeGrafter"/>
</dbReference>
<evidence type="ECO:0000256" key="1">
    <source>
        <dbReference type="ARBA" id="ARBA00023015"/>
    </source>
</evidence>
<dbReference type="PROSITE" id="PS50977">
    <property type="entry name" value="HTH_TETR_2"/>
    <property type="match status" value="1"/>
</dbReference>
<accession>A0A6J7N5X4</accession>
<dbReference type="GO" id="GO:0003700">
    <property type="term" value="F:DNA-binding transcription factor activity"/>
    <property type="evidence" value="ECO:0007669"/>
    <property type="project" value="TreeGrafter"/>
</dbReference>
<dbReference type="AlphaFoldDB" id="A0A6J7N5X4"/>
<reference evidence="5" key="1">
    <citation type="submission" date="2020-05" db="EMBL/GenBank/DDBJ databases">
        <authorList>
            <person name="Chiriac C."/>
            <person name="Salcher M."/>
            <person name="Ghai R."/>
            <person name="Kavagutti S V."/>
        </authorList>
    </citation>
    <scope>NUCLEOTIDE SEQUENCE</scope>
</reference>
<dbReference type="Pfam" id="PF00440">
    <property type="entry name" value="TetR_N"/>
    <property type="match status" value="1"/>
</dbReference>
<organism evidence="5">
    <name type="scientific">freshwater metagenome</name>
    <dbReference type="NCBI Taxonomy" id="449393"/>
    <lineage>
        <taxon>unclassified sequences</taxon>
        <taxon>metagenomes</taxon>
        <taxon>ecological metagenomes</taxon>
    </lineage>
</organism>
<evidence type="ECO:0000256" key="3">
    <source>
        <dbReference type="ARBA" id="ARBA00023163"/>
    </source>
</evidence>
<evidence type="ECO:0000259" key="4">
    <source>
        <dbReference type="PROSITE" id="PS50977"/>
    </source>
</evidence>
<dbReference type="InterPro" id="IPR009057">
    <property type="entry name" value="Homeodomain-like_sf"/>
</dbReference>